<dbReference type="InterPro" id="IPR036890">
    <property type="entry name" value="HATPase_C_sf"/>
</dbReference>
<reference evidence="10 11" key="1">
    <citation type="submission" date="2019-07" db="EMBL/GenBank/DDBJ databases">
        <authorList>
            <person name="Kim J."/>
        </authorList>
    </citation>
    <scope>NUCLEOTIDE SEQUENCE [LARGE SCALE GENOMIC DNA]</scope>
    <source>
        <strain evidence="11">dk17</strain>
    </source>
</reference>
<feature type="modified residue" description="4-aspartylphosphate" evidence="5">
    <location>
        <position position="558"/>
    </location>
</feature>
<evidence type="ECO:0000256" key="3">
    <source>
        <dbReference type="ARBA" id="ARBA00022553"/>
    </source>
</evidence>
<dbReference type="InterPro" id="IPR005467">
    <property type="entry name" value="His_kinase_dom"/>
</dbReference>
<dbReference type="InterPro" id="IPR011006">
    <property type="entry name" value="CheY-like_superfamily"/>
</dbReference>
<evidence type="ECO:0000256" key="2">
    <source>
        <dbReference type="ARBA" id="ARBA00012438"/>
    </source>
</evidence>
<dbReference type="SMART" id="SM00388">
    <property type="entry name" value="HisKA"/>
    <property type="match status" value="1"/>
</dbReference>
<dbReference type="EMBL" id="VOEJ01000004">
    <property type="protein sequence ID" value="TWR29375.1"/>
    <property type="molecule type" value="Genomic_DNA"/>
</dbReference>
<comment type="caution">
    <text evidence="10">The sequence shown here is derived from an EMBL/GenBank/DDBJ whole genome shotgun (WGS) entry which is preliminary data.</text>
</comment>
<feature type="transmembrane region" description="Helical" evidence="7">
    <location>
        <begin position="52"/>
        <end position="72"/>
    </location>
</feature>
<dbReference type="CDD" id="cd00082">
    <property type="entry name" value="HisKA"/>
    <property type="match status" value="1"/>
</dbReference>
<feature type="region of interest" description="Disordered" evidence="6">
    <location>
        <begin position="463"/>
        <end position="494"/>
    </location>
</feature>
<dbReference type="Gene3D" id="1.10.287.130">
    <property type="match status" value="1"/>
</dbReference>
<keyword evidence="7" id="KW-1133">Transmembrane helix</keyword>
<keyword evidence="4" id="KW-0902">Two-component regulatory system</keyword>
<dbReference type="OrthoDB" id="9811889at2"/>
<feature type="transmembrane region" description="Helical" evidence="7">
    <location>
        <begin position="26"/>
        <end position="46"/>
    </location>
</feature>
<feature type="domain" description="Histidine kinase" evidence="8">
    <location>
        <begin position="227"/>
        <end position="449"/>
    </location>
</feature>
<dbReference type="RefSeq" id="WP_146381864.1">
    <property type="nucleotide sequence ID" value="NZ_VOEJ01000004.1"/>
</dbReference>
<dbReference type="GO" id="GO:0000155">
    <property type="term" value="F:phosphorelay sensor kinase activity"/>
    <property type="evidence" value="ECO:0007669"/>
    <property type="project" value="InterPro"/>
</dbReference>
<dbReference type="SMART" id="SM00387">
    <property type="entry name" value="HATPase_c"/>
    <property type="match status" value="1"/>
</dbReference>
<dbReference type="SUPFAM" id="SSF47384">
    <property type="entry name" value="Homodimeric domain of signal transducing histidine kinase"/>
    <property type="match status" value="1"/>
</dbReference>
<feature type="transmembrane region" description="Helical" evidence="7">
    <location>
        <begin position="105"/>
        <end position="122"/>
    </location>
</feature>
<keyword evidence="7" id="KW-0472">Membrane</keyword>
<accession>A0A563UDE0</accession>
<dbReference type="EC" id="2.7.13.3" evidence="2"/>
<feature type="domain" description="Response regulatory" evidence="9">
    <location>
        <begin position="509"/>
        <end position="627"/>
    </location>
</feature>
<feature type="compositionally biased region" description="Polar residues" evidence="6">
    <location>
        <begin position="466"/>
        <end position="482"/>
    </location>
</feature>
<dbReference type="PANTHER" id="PTHR45339:SF1">
    <property type="entry name" value="HYBRID SIGNAL TRANSDUCTION HISTIDINE KINASE J"/>
    <property type="match status" value="1"/>
</dbReference>
<organism evidence="10 11">
    <name type="scientific">Mucilaginibacter pallidiroseus</name>
    <dbReference type="NCBI Taxonomy" id="2599295"/>
    <lineage>
        <taxon>Bacteria</taxon>
        <taxon>Pseudomonadati</taxon>
        <taxon>Bacteroidota</taxon>
        <taxon>Sphingobacteriia</taxon>
        <taxon>Sphingobacteriales</taxon>
        <taxon>Sphingobacteriaceae</taxon>
        <taxon>Mucilaginibacter</taxon>
    </lineage>
</organism>
<evidence type="ECO:0000313" key="11">
    <source>
        <dbReference type="Proteomes" id="UP000320042"/>
    </source>
</evidence>
<evidence type="ECO:0000256" key="7">
    <source>
        <dbReference type="SAM" id="Phobius"/>
    </source>
</evidence>
<dbReference type="CDD" id="cd16922">
    <property type="entry name" value="HATPase_EvgS-ArcB-TorS-like"/>
    <property type="match status" value="1"/>
</dbReference>
<dbReference type="Gene3D" id="3.30.565.10">
    <property type="entry name" value="Histidine kinase-like ATPase, C-terminal domain"/>
    <property type="match status" value="1"/>
</dbReference>
<dbReference type="InterPro" id="IPR003661">
    <property type="entry name" value="HisK_dim/P_dom"/>
</dbReference>
<dbReference type="InterPro" id="IPR036097">
    <property type="entry name" value="HisK_dim/P_sf"/>
</dbReference>
<feature type="transmembrane region" description="Helical" evidence="7">
    <location>
        <begin position="129"/>
        <end position="146"/>
    </location>
</feature>
<dbReference type="AlphaFoldDB" id="A0A563UDE0"/>
<feature type="transmembrane region" description="Helical" evidence="7">
    <location>
        <begin position="79"/>
        <end position="99"/>
    </location>
</feature>
<evidence type="ECO:0000259" key="9">
    <source>
        <dbReference type="PROSITE" id="PS50110"/>
    </source>
</evidence>
<dbReference type="Gene3D" id="3.40.50.2300">
    <property type="match status" value="1"/>
</dbReference>
<dbReference type="PRINTS" id="PR00344">
    <property type="entry name" value="BCTRLSENSOR"/>
</dbReference>
<keyword evidence="7" id="KW-0812">Transmembrane</keyword>
<keyword evidence="11" id="KW-1185">Reference proteome</keyword>
<dbReference type="Pfam" id="PF02518">
    <property type="entry name" value="HATPase_c"/>
    <property type="match status" value="1"/>
</dbReference>
<dbReference type="SMART" id="SM00448">
    <property type="entry name" value="REC"/>
    <property type="match status" value="1"/>
</dbReference>
<dbReference type="PROSITE" id="PS50109">
    <property type="entry name" value="HIS_KIN"/>
    <property type="match status" value="1"/>
</dbReference>
<dbReference type="SUPFAM" id="SSF55874">
    <property type="entry name" value="ATPase domain of HSP90 chaperone/DNA topoisomerase II/histidine kinase"/>
    <property type="match status" value="1"/>
</dbReference>
<dbReference type="InterPro" id="IPR003594">
    <property type="entry name" value="HATPase_dom"/>
</dbReference>
<evidence type="ECO:0000256" key="1">
    <source>
        <dbReference type="ARBA" id="ARBA00000085"/>
    </source>
</evidence>
<evidence type="ECO:0000313" key="10">
    <source>
        <dbReference type="EMBL" id="TWR29375.1"/>
    </source>
</evidence>
<feature type="transmembrane region" description="Helical" evidence="7">
    <location>
        <begin position="166"/>
        <end position="186"/>
    </location>
</feature>
<dbReference type="InterPro" id="IPR004358">
    <property type="entry name" value="Sig_transdc_His_kin-like_C"/>
</dbReference>
<dbReference type="InterPro" id="IPR001789">
    <property type="entry name" value="Sig_transdc_resp-reg_receiver"/>
</dbReference>
<sequence length="630" mass="70412">MSFFNFSIYKILNKDQSILDQARIRLLYYGMVLAFIAMGALFISVYLQHLPYMSASAAVMMVILAGLFKYLTYKPDWRIISHILLVTGTVVNLFTVFYLTQQVPITTIQIIILVIMFSFYMLGQNWGMFFSLLNVLPVLLFMVMAYDHSFFFDFKPERTDDATEIIGVFANFILIIFIHSHLYTAFIKNIRELKATGEEQAALNIKFEKAIQKAEKSSQAQAEFLSTMSHEIRTPLNAVIGMSNLLMMNNPRADQNENLEILKFSANNLLAIVNDVLDFNKIESGKIVFEKIRFNLVELMQNICGGQIIKAEEKGLLFKLDVDSSLRKKIIFGDPTRITQIIFNLVSNAIKFTSQGSVGVRVTCLEDRHNMITVGFSVKDTGIGIKKENLESIFEPFTQESISTTRQYGGTGLGLAIVKRLMELQGVQLNVKSTVGEGSEFLFNMEFPVATEVPSERRFVPKPQATAATPSAFSVPANSNGRVTSTPDAPTPPPVQAPEVAEVLNNELRVLIAEDNPVNVMLMKKLFSKWKIVPTIADNGERAVEIVQYGNFDIILMDLQMPVMNGFDASKEIRKMADPAKANIPIIALTASALFDIKDQVAAAGMNGYVAKPFKPDELMEKIQSLVATV</sequence>
<dbReference type="PROSITE" id="PS50110">
    <property type="entry name" value="RESPONSE_REGULATORY"/>
    <property type="match status" value="1"/>
</dbReference>
<dbReference type="CDD" id="cd17546">
    <property type="entry name" value="REC_hyHK_CKI1_RcsC-like"/>
    <property type="match status" value="1"/>
</dbReference>
<dbReference type="Pfam" id="PF00512">
    <property type="entry name" value="HisKA"/>
    <property type="match status" value="1"/>
</dbReference>
<gene>
    <name evidence="10" type="ORF">FPZ43_10495</name>
</gene>
<proteinExistence type="predicted"/>
<evidence type="ECO:0000256" key="5">
    <source>
        <dbReference type="PROSITE-ProRule" id="PRU00169"/>
    </source>
</evidence>
<evidence type="ECO:0000256" key="4">
    <source>
        <dbReference type="ARBA" id="ARBA00023012"/>
    </source>
</evidence>
<dbReference type="PANTHER" id="PTHR45339">
    <property type="entry name" value="HYBRID SIGNAL TRANSDUCTION HISTIDINE KINASE J"/>
    <property type="match status" value="1"/>
</dbReference>
<comment type="catalytic activity">
    <reaction evidence="1">
        <text>ATP + protein L-histidine = ADP + protein N-phospho-L-histidine.</text>
        <dbReference type="EC" id="2.7.13.3"/>
    </reaction>
</comment>
<dbReference type="Proteomes" id="UP000320042">
    <property type="component" value="Unassembled WGS sequence"/>
</dbReference>
<dbReference type="FunFam" id="3.30.565.10:FF:000010">
    <property type="entry name" value="Sensor histidine kinase RcsC"/>
    <property type="match status" value="1"/>
</dbReference>
<evidence type="ECO:0000256" key="6">
    <source>
        <dbReference type="SAM" id="MobiDB-lite"/>
    </source>
</evidence>
<dbReference type="SUPFAM" id="SSF52172">
    <property type="entry name" value="CheY-like"/>
    <property type="match status" value="1"/>
</dbReference>
<keyword evidence="3 5" id="KW-0597">Phosphoprotein</keyword>
<evidence type="ECO:0000259" key="8">
    <source>
        <dbReference type="PROSITE" id="PS50109"/>
    </source>
</evidence>
<dbReference type="Pfam" id="PF00072">
    <property type="entry name" value="Response_reg"/>
    <property type="match status" value="1"/>
</dbReference>
<protein>
    <recommendedName>
        <fullName evidence="2">histidine kinase</fullName>
        <ecNumber evidence="2">2.7.13.3</ecNumber>
    </recommendedName>
</protein>
<name>A0A563UDE0_9SPHI</name>